<dbReference type="EMBL" id="UXUI01010760">
    <property type="protein sequence ID" value="VDD95600.1"/>
    <property type="molecule type" value="Genomic_DNA"/>
</dbReference>
<accession>A0A0N4VJK5</accession>
<organism evidence="3">
    <name type="scientific">Enterobius vermicularis</name>
    <name type="common">Human pinworm</name>
    <dbReference type="NCBI Taxonomy" id="51028"/>
    <lineage>
        <taxon>Eukaryota</taxon>
        <taxon>Metazoa</taxon>
        <taxon>Ecdysozoa</taxon>
        <taxon>Nematoda</taxon>
        <taxon>Chromadorea</taxon>
        <taxon>Rhabditida</taxon>
        <taxon>Spirurina</taxon>
        <taxon>Oxyuridomorpha</taxon>
        <taxon>Oxyuroidea</taxon>
        <taxon>Oxyuridae</taxon>
        <taxon>Enterobius</taxon>
    </lineage>
</organism>
<reference evidence="1 2" key="2">
    <citation type="submission" date="2018-10" db="EMBL/GenBank/DDBJ databases">
        <authorList>
            <consortium name="Pathogen Informatics"/>
        </authorList>
    </citation>
    <scope>NUCLEOTIDE SEQUENCE [LARGE SCALE GENOMIC DNA]</scope>
</reference>
<evidence type="ECO:0000313" key="1">
    <source>
        <dbReference type="EMBL" id="VDD95600.1"/>
    </source>
</evidence>
<reference evidence="3" key="1">
    <citation type="submission" date="2017-02" db="UniProtKB">
        <authorList>
            <consortium name="WormBaseParasite"/>
        </authorList>
    </citation>
    <scope>IDENTIFICATION</scope>
</reference>
<proteinExistence type="predicted"/>
<gene>
    <name evidence="1" type="ORF">EVEC_LOCUS10351</name>
</gene>
<dbReference type="AlphaFoldDB" id="A0A0N4VJK5"/>
<keyword evidence="2" id="KW-1185">Reference proteome</keyword>
<protein>
    <submittedName>
        <fullName evidence="3">Phosphopyruvate hydratase</fullName>
    </submittedName>
</protein>
<evidence type="ECO:0000313" key="3">
    <source>
        <dbReference type="WBParaSite" id="EVEC_0001102601-mRNA-1"/>
    </source>
</evidence>
<dbReference type="WBParaSite" id="EVEC_0001102601-mRNA-1">
    <property type="protein sequence ID" value="EVEC_0001102601-mRNA-1"/>
    <property type="gene ID" value="EVEC_0001102601"/>
</dbReference>
<name>A0A0N4VJK5_ENTVE</name>
<sequence>MSAHGAYHSVNRCERVDLRVRSNLSKGSEAGVPASNIRLIDRYEELTTGGLPKLKEEVRRAKVGILGGKS</sequence>
<evidence type="ECO:0000313" key="2">
    <source>
        <dbReference type="Proteomes" id="UP000274131"/>
    </source>
</evidence>
<dbReference type="Proteomes" id="UP000274131">
    <property type="component" value="Unassembled WGS sequence"/>
</dbReference>